<protein>
    <recommendedName>
        <fullName evidence="3">SWIM-type domain-containing protein</fullName>
    </recommendedName>
</protein>
<evidence type="ECO:0008006" key="3">
    <source>
        <dbReference type="Google" id="ProtNLM"/>
    </source>
</evidence>
<dbReference type="AlphaFoldDB" id="A0A0C9UFD7"/>
<organism evidence="1 2">
    <name type="scientific">Sphaerobolus stellatus (strain SS14)</name>
    <dbReference type="NCBI Taxonomy" id="990650"/>
    <lineage>
        <taxon>Eukaryota</taxon>
        <taxon>Fungi</taxon>
        <taxon>Dikarya</taxon>
        <taxon>Basidiomycota</taxon>
        <taxon>Agaricomycotina</taxon>
        <taxon>Agaricomycetes</taxon>
        <taxon>Phallomycetidae</taxon>
        <taxon>Geastrales</taxon>
        <taxon>Sphaerobolaceae</taxon>
        <taxon>Sphaerobolus</taxon>
    </lineage>
</organism>
<evidence type="ECO:0000313" key="2">
    <source>
        <dbReference type="Proteomes" id="UP000054279"/>
    </source>
</evidence>
<dbReference type="Proteomes" id="UP000054279">
    <property type="component" value="Unassembled WGS sequence"/>
</dbReference>
<evidence type="ECO:0000313" key="1">
    <source>
        <dbReference type="EMBL" id="KIJ33464.1"/>
    </source>
</evidence>
<accession>A0A0C9UFD7</accession>
<reference evidence="1 2" key="1">
    <citation type="submission" date="2014-06" db="EMBL/GenBank/DDBJ databases">
        <title>Evolutionary Origins and Diversification of the Mycorrhizal Mutualists.</title>
        <authorList>
            <consortium name="DOE Joint Genome Institute"/>
            <consortium name="Mycorrhizal Genomics Consortium"/>
            <person name="Kohler A."/>
            <person name="Kuo A."/>
            <person name="Nagy L.G."/>
            <person name="Floudas D."/>
            <person name="Copeland A."/>
            <person name="Barry K.W."/>
            <person name="Cichocki N."/>
            <person name="Veneault-Fourrey C."/>
            <person name="LaButti K."/>
            <person name="Lindquist E.A."/>
            <person name="Lipzen A."/>
            <person name="Lundell T."/>
            <person name="Morin E."/>
            <person name="Murat C."/>
            <person name="Riley R."/>
            <person name="Ohm R."/>
            <person name="Sun H."/>
            <person name="Tunlid A."/>
            <person name="Henrissat B."/>
            <person name="Grigoriev I.V."/>
            <person name="Hibbett D.S."/>
            <person name="Martin F."/>
        </authorList>
    </citation>
    <scope>NUCLEOTIDE SEQUENCE [LARGE SCALE GENOMIC DNA]</scope>
    <source>
        <strain evidence="1 2">SS14</strain>
    </source>
</reference>
<sequence length="119" mass="13116">MSYNVKLDGGAIITCSCPAYQQSAITYKHMFLAHRITTNNIRVQNAILPPTLPVAQSETVEEQIAQKRVLLDKAEVIIAHLSDRSHWTSFASDDALVRLSRAGLTQCLSASEGLAHLQR</sequence>
<keyword evidence="2" id="KW-1185">Reference proteome</keyword>
<proteinExistence type="predicted"/>
<gene>
    <name evidence="1" type="ORF">M422DRAFT_264569</name>
</gene>
<name>A0A0C9UFD7_SPHS4</name>
<dbReference type="HOGENOM" id="CLU_2074641_0_0_1"/>
<dbReference type="EMBL" id="KN837212">
    <property type="protein sequence ID" value="KIJ33464.1"/>
    <property type="molecule type" value="Genomic_DNA"/>
</dbReference>